<evidence type="ECO:0000259" key="3">
    <source>
        <dbReference type="Pfam" id="PF13356"/>
    </source>
</evidence>
<dbReference type="EMBL" id="UGDD01000002">
    <property type="protein sequence ID" value="STJ53719.1"/>
    <property type="molecule type" value="Genomic_DNA"/>
</dbReference>
<keyword evidence="2" id="KW-0229">DNA integration</keyword>
<dbReference type="InterPro" id="IPR038488">
    <property type="entry name" value="Integrase_DNA-bd_sf"/>
</dbReference>
<name>A0A376WVM3_ECOLX</name>
<feature type="domain" description="Integrase DNA-binding" evidence="3">
    <location>
        <begin position="47"/>
        <end position="118"/>
    </location>
</feature>
<organism evidence="4 5">
    <name type="scientific">Escherichia coli</name>
    <dbReference type="NCBI Taxonomy" id="562"/>
    <lineage>
        <taxon>Bacteria</taxon>
        <taxon>Pseudomonadati</taxon>
        <taxon>Pseudomonadota</taxon>
        <taxon>Gammaproteobacteria</taxon>
        <taxon>Enterobacterales</taxon>
        <taxon>Enterobacteriaceae</taxon>
        <taxon>Escherichia</taxon>
    </lineage>
</organism>
<sequence>MFLCIHFYSLYTIFFGGTGDGITLKVYSHTVMKMVSIRVNCAYRYKIKKPQAAGQLYKVSDRDGLYVAVLTSGTVSFRYDYRINGRRETLVIGQYGRDGISLAEAREELIAAKKLLKQASHRLLLNVTASKDSWCRNVCGTYRQLYETRHPG</sequence>
<dbReference type="InterPro" id="IPR050808">
    <property type="entry name" value="Phage_Integrase"/>
</dbReference>
<dbReference type="AlphaFoldDB" id="A0A376WVM3"/>
<dbReference type="Gene3D" id="3.30.160.390">
    <property type="entry name" value="Integrase, DNA-binding domain"/>
    <property type="match status" value="1"/>
</dbReference>
<dbReference type="PANTHER" id="PTHR30629">
    <property type="entry name" value="PROPHAGE INTEGRASE"/>
    <property type="match status" value="1"/>
</dbReference>
<dbReference type="GO" id="GO:0015074">
    <property type="term" value="P:DNA integration"/>
    <property type="evidence" value="ECO:0007669"/>
    <property type="project" value="UniProtKB-KW"/>
</dbReference>
<evidence type="ECO:0000256" key="1">
    <source>
        <dbReference type="ARBA" id="ARBA00008857"/>
    </source>
</evidence>
<dbReference type="PANTHER" id="PTHR30629:SF2">
    <property type="entry name" value="PROPHAGE INTEGRASE INTS-RELATED"/>
    <property type="match status" value="1"/>
</dbReference>
<dbReference type="Proteomes" id="UP000254503">
    <property type="component" value="Unassembled WGS sequence"/>
</dbReference>
<comment type="similarity">
    <text evidence="1">Belongs to the 'phage' integrase family.</text>
</comment>
<dbReference type="Pfam" id="PF13356">
    <property type="entry name" value="Arm-DNA-bind_3"/>
    <property type="match status" value="1"/>
</dbReference>
<protein>
    <submittedName>
        <fullName evidence="4">Integrase-like protein</fullName>
    </submittedName>
</protein>
<accession>A0A376WVM3</accession>
<evidence type="ECO:0000256" key="2">
    <source>
        <dbReference type="ARBA" id="ARBA00022908"/>
    </source>
</evidence>
<dbReference type="InterPro" id="IPR025166">
    <property type="entry name" value="Integrase_DNA_bind_dom"/>
</dbReference>
<evidence type="ECO:0000313" key="4">
    <source>
        <dbReference type="EMBL" id="STJ53719.1"/>
    </source>
</evidence>
<proteinExistence type="inferred from homology"/>
<gene>
    <name evidence="4" type="ORF">NCTC9045_01579</name>
</gene>
<evidence type="ECO:0000313" key="5">
    <source>
        <dbReference type="Proteomes" id="UP000254503"/>
    </source>
</evidence>
<reference evidence="4 5" key="1">
    <citation type="submission" date="2018-06" db="EMBL/GenBank/DDBJ databases">
        <authorList>
            <consortium name="Pathogen Informatics"/>
            <person name="Doyle S."/>
        </authorList>
    </citation>
    <scope>NUCLEOTIDE SEQUENCE [LARGE SCALE GENOMIC DNA]</scope>
    <source>
        <strain evidence="4 5">NCTC9045</strain>
    </source>
</reference>